<sequence length="145" mass="17573">MIKALQYPIELTVGDYRKRKSHQELEFITFNKGSHGRKIKFIRVSKDTVKRLFHYIEKERKFIDENHLYSEQLPNDAPIFLSANGTPLTYHAWYYHWNRAMKSNEISLNPHKARHWFFTSRLREIYNVAQNELYEVEKSRHDDCI</sequence>
<dbReference type="AlphaFoldDB" id="A0A559J1L8"/>
<comment type="caution">
    <text evidence="2">The sequence shown here is derived from an EMBL/GenBank/DDBJ whole genome shotgun (WGS) entry which is preliminary data.</text>
</comment>
<keyword evidence="3" id="KW-1185">Reference proteome</keyword>
<name>A0A559J1L8_9BACL</name>
<dbReference type="Gene3D" id="1.10.443.10">
    <property type="entry name" value="Intergrase catalytic core"/>
    <property type="match status" value="1"/>
</dbReference>
<dbReference type="GO" id="GO:0006310">
    <property type="term" value="P:DNA recombination"/>
    <property type="evidence" value="ECO:0007669"/>
    <property type="project" value="UniProtKB-KW"/>
</dbReference>
<dbReference type="RefSeq" id="WP_144990520.1">
    <property type="nucleotide sequence ID" value="NZ_VNJK01000001.1"/>
</dbReference>
<evidence type="ECO:0000313" key="2">
    <source>
        <dbReference type="EMBL" id="TVX93741.1"/>
    </source>
</evidence>
<gene>
    <name evidence="2" type="ORF">FPZ44_12130</name>
</gene>
<dbReference type="EMBL" id="VNJK01000001">
    <property type="protein sequence ID" value="TVX93741.1"/>
    <property type="molecule type" value="Genomic_DNA"/>
</dbReference>
<keyword evidence="1" id="KW-0233">DNA recombination</keyword>
<dbReference type="GO" id="GO:0015074">
    <property type="term" value="P:DNA integration"/>
    <property type="evidence" value="ECO:0007669"/>
    <property type="project" value="InterPro"/>
</dbReference>
<dbReference type="InterPro" id="IPR011010">
    <property type="entry name" value="DNA_brk_join_enz"/>
</dbReference>
<reference evidence="2 3" key="1">
    <citation type="submission" date="2019-07" db="EMBL/GenBank/DDBJ databases">
        <authorList>
            <person name="Kim J."/>
        </authorList>
    </citation>
    <scope>NUCLEOTIDE SEQUENCE [LARGE SCALE GENOMIC DNA]</scope>
    <source>
        <strain evidence="2 3">N4</strain>
    </source>
</reference>
<dbReference type="OrthoDB" id="9803188at2"/>
<accession>A0A559J1L8</accession>
<evidence type="ECO:0000256" key="1">
    <source>
        <dbReference type="ARBA" id="ARBA00023172"/>
    </source>
</evidence>
<dbReference type="Proteomes" id="UP000318102">
    <property type="component" value="Unassembled WGS sequence"/>
</dbReference>
<protein>
    <recommendedName>
        <fullName evidence="4">Site-specific integrase</fullName>
    </recommendedName>
</protein>
<evidence type="ECO:0008006" key="4">
    <source>
        <dbReference type="Google" id="ProtNLM"/>
    </source>
</evidence>
<dbReference type="GO" id="GO:0003677">
    <property type="term" value="F:DNA binding"/>
    <property type="evidence" value="ECO:0007669"/>
    <property type="project" value="InterPro"/>
</dbReference>
<dbReference type="InterPro" id="IPR013762">
    <property type="entry name" value="Integrase-like_cat_sf"/>
</dbReference>
<evidence type="ECO:0000313" key="3">
    <source>
        <dbReference type="Proteomes" id="UP000318102"/>
    </source>
</evidence>
<proteinExistence type="predicted"/>
<organism evidence="2 3">
    <name type="scientific">Paenibacillus agilis</name>
    <dbReference type="NCBI Taxonomy" id="3020863"/>
    <lineage>
        <taxon>Bacteria</taxon>
        <taxon>Bacillati</taxon>
        <taxon>Bacillota</taxon>
        <taxon>Bacilli</taxon>
        <taxon>Bacillales</taxon>
        <taxon>Paenibacillaceae</taxon>
        <taxon>Paenibacillus</taxon>
    </lineage>
</organism>
<dbReference type="SUPFAM" id="SSF56349">
    <property type="entry name" value="DNA breaking-rejoining enzymes"/>
    <property type="match status" value="1"/>
</dbReference>